<dbReference type="AlphaFoldDB" id="A0A7W4PMC8"/>
<organism evidence="2 3">
    <name type="scientific">Gluconacetobacter tumulisoli</name>
    <dbReference type="NCBI Taxonomy" id="1286189"/>
    <lineage>
        <taxon>Bacteria</taxon>
        <taxon>Pseudomonadati</taxon>
        <taxon>Pseudomonadota</taxon>
        <taxon>Alphaproteobacteria</taxon>
        <taxon>Acetobacterales</taxon>
        <taxon>Acetobacteraceae</taxon>
        <taxon>Gluconacetobacter</taxon>
    </lineage>
</organism>
<dbReference type="InterPro" id="IPR051043">
    <property type="entry name" value="Sulfatase_Mod_Factor_Kinase"/>
</dbReference>
<reference evidence="2 3" key="1">
    <citation type="submission" date="2020-04" db="EMBL/GenBank/DDBJ databases">
        <title>Description of novel Gluconacetobacter.</title>
        <authorList>
            <person name="Sombolestani A."/>
        </authorList>
    </citation>
    <scope>NUCLEOTIDE SEQUENCE [LARGE SCALE GENOMIC DNA]</scope>
    <source>
        <strain evidence="2 3">LMG 27802</strain>
    </source>
</reference>
<sequence>MSILRSSAESLIERFGTMPLLWFPDGSRTPVAIGAFYVPLLVSYTQEDMEAKGLRKLADPNAPRPPVHFTALEMATRERGCLFFGGTGAGKTSFALDLALNLAGAHTGDPQYGLAKLRRVVARNDLGMAAEESWCGDVPWPVYCPARAGISLSDLIDEHTPWLDTELDAPAPPTVLLIIDGIEQFSDPSAALQEAGDLLARHATLRLILLGNDYYCRSLPVPDAIAQFTLIDFNSVQRANAVAAYGLVANADLMCGRPDLFATAAVLGHAVEGSALALADAWLASAFDGATRDALAHAALAYLCDDQTAFQSNEASLGPVMGSAFARTVLIPALAAHALSRTQVATIVSTFAGHPRALRTVIPLLAEIWHANGREVGPLARALLATRDAFATGILIGADMIVTYDPSPDALAFARAALAEMIARGDATLALRDRAAQSLALIGDPRDLGELIAIPAGRAVIGSDTHPNSMPVHHADVAAFLIGRYPVTNADYGAFASFTGRPWSSPDAASPTRSNAPATDLTWYDACAYCAWLTEQWRASGRITPDQHVRLPTEPEWEWAARGAQPDQPGSVRYPWAGPWAPGLSNSAELGLNVVTAVGICPGGRTPLGIDDMAGQIWEWTTTLWGSDMANPSFTYPYRDDGREALDADVTVRRVLRGGCFSSGKMKACCTYRGSLEPNGFWRGNGFRIVVARTSSN</sequence>
<dbReference type="InterPro" id="IPR042095">
    <property type="entry name" value="SUMF_sf"/>
</dbReference>
<gene>
    <name evidence="2" type="ORF">HLH28_15900</name>
</gene>
<accession>A0A7W4PMC8</accession>
<evidence type="ECO:0000313" key="2">
    <source>
        <dbReference type="EMBL" id="MBB2203035.1"/>
    </source>
</evidence>
<dbReference type="RefSeq" id="WP_182960982.1">
    <property type="nucleotide sequence ID" value="NZ_JABEQM010000017.1"/>
</dbReference>
<dbReference type="EMBL" id="JABEQM010000017">
    <property type="protein sequence ID" value="MBB2203035.1"/>
    <property type="molecule type" value="Genomic_DNA"/>
</dbReference>
<dbReference type="PANTHER" id="PTHR23150">
    <property type="entry name" value="SULFATASE MODIFYING FACTOR 1, 2"/>
    <property type="match status" value="1"/>
</dbReference>
<feature type="domain" description="Sulfatase-modifying factor enzyme-like" evidence="1">
    <location>
        <begin position="450"/>
        <end position="690"/>
    </location>
</feature>
<proteinExistence type="predicted"/>
<dbReference type="InterPro" id="IPR016187">
    <property type="entry name" value="CTDL_fold"/>
</dbReference>
<dbReference type="Pfam" id="PF03781">
    <property type="entry name" value="FGE-sulfatase"/>
    <property type="match status" value="1"/>
</dbReference>
<dbReference type="PANTHER" id="PTHR23150:SF19">
    <property type="entry name" value="FORMYLGLYCINE-GENERATING ENZYME"/>
    <property type="match status" value="1"/>
</dbReference>
<dbReference type="InterPro" id="IPR005532">
    <property type="entry name" value="SUMF_dom"/>
</dbReference>
<dbReference type="Gene3D" id="3.90.1580.10">
    <property type="entry name" value="paralog of FGE (formylglycine-generating enzyme)"/>
    <property type="match status" value="1"/>
</dbReference>
<dbReference type="GO" id="GO:0120147">
    <property type="term" value="F:formylglycine-generating oxidase activity"/>
    <property type="evidence" value="ECO:0007669"/>
    <property type="project" value="TreeGrafter"/>
</dbReference>
<evidence type="ECO:0000259" key="1">
    <source>
        <dbReference type="Pfam" id="PF03781"/>
    </source>
</evidence>
<dbReference type="Proteomes" id="UP000578030">
    <property type="component" value="Unassembled WGS sequence"/>
</dbReference>
<name>A0A7W4PMC8_9PROT</name>
<dbReference type="SUPFAM" id="SSF56436">
    <property type="entry name" value="C-type lectin-like"/>
    <property type="match status" value="1"/>
</dbReference>
<evidence type="ECO:0000313" key="3">
    <source>
        <dbReference type="Proteomes" id="UP000578030"/>
    </source>
</evidence>
<protein>
    <submittedName>
        <fullName evidence="2">SUMF1/EgtB/PvdO family nonheme iron enzyme</fullName>
    </submittedName>
</protein>
<keyword evidence="3" id="KW-1185">Reference proteome</keyword>
<comment type="caution">
    <text evidence="2">The sequence shown here is derived from an EMBL/GenBank/DDBJ whole genome shotgun (WGS) entry which is preliminary data.</text>
</comment>